<dbReference type="Pfam" id="PF00082">
    <property type="entry name" value="Peptidase_S8"/>
    <property type="match status" value="1"/>
</dbReference>
<dbReference type="Gene3D" id="2.60.40.10">
    <property type="entry name" value="Immunoglobulins"/>
    <property type="match status" value="1"/>
</dbReference>
<comment type="caution">
    <text evidence="3">The sequence shown here is derived from an EMBL/GenBank/DDBJ whole genome shotgun (WGS) entry which is preliminary data.</text>
</comment>
<dbReference type="CDD" id="cd00146">
    <property type="entry name" value="PKD"/>
    <property type="match status" value="1"/>
</dbReference>
<feature type="compositionally biased region" description="Low complexity" evidence="1">
    <location>
        <begin position="949"/>
        <end position="959"/>
    </location>
</feature>
<dbReference type="InterPro" id="IPR000601">
    <property type="entry name" value="PKD_dom"/>
</dbReference>
<dbReference type="Gene3D" id="3.40.50.200">
    <property type="entry name" value="Peptidase S8/S53 domain"/>
    <property type="match status" value="1"/>
</dbReference>
<reference evidence="3 4" key="1">
    <citation type="submission" date="2022-03" db="EMBL/GenBank/DDBJ databases">
        <title>Genomic Encyclopedia of Type Strains, Phase III (KMG-III): the genomes of soil and plant-associated and newly described type strains.</title>
        <authorList>
            <person name="Whitman W."/>
        </authorList>
    </citation>
    <scope>NUCLEOTIDE SEQUENCE [LARGE SCALE GENOMIC DNA]</scope>
    <source>
        <strain evidence="3 4">BSker1</strain>
    </source>
</reference>
<dbReference type="SUPFAM" id="SSF52743">
    <property type="entry name" value="Subtilisin-like"/>
    <property type="match status" value="1"/>
</dbReference>
<organism evidence="3 4">
    <name type="scientific">Natronospira proteinivora</name>
    <dbReference type="NCBI Taxonomy" id="1807133"/>
    <lineage>
        <taxon>Bacteria</taxon>
        <taxon>Pseudomonadati</taxon>
        <taxon>Pseudomonadota</taxon>
        <taxon>Gammaproteobacteria</taxon>
        <taxon>Natronospirales</taxon>
        <taxon>Natronospiraceae</taxon>
        <taxon>Natronospira</taxon>
    </lineage>
</organism>
<keyword evidence="4" id="KW-1185">Reference proteome</keyword>
<evidence type="ECO:0000259" key="2">
    <source>
        <dbReference type="PROSITE" id="PS50093"/>
    </source>
</evidence>
<evidence type="ECO:0000313" key="4">
    <source>
        <dbReference type="Proteomes" id="UP001523550"/>
    </source>
</evidence>
<proteinExistence type="predicted"/>
<gene>
    <name evidence="3" type="ORF">J2T60_002338</name>
</gene>
<dbReference type="PROSITE" id="PS50093">
    <property type="entry name" value="PKD"/>
    <property type="match status" value="1"/>
</dbReference>
<evidence type="ECO:0000256" key="1">
    <source>
        <dbReference type="SAM" id="MobiDB-lite"/>
    </source>
</evidence>
<accession>A0ABT1GAI6</accession>
<feature type="domain" description="PKD" evidence="2">
    <location>
        <begin position="25"/>
        <end position="101"/>
    </location>
</feature>
<dbReference type="InterPro" id="IPR013783">
    <property type="entry name" value="Ig-like_fold"/>
</dbReference>
<feature type="region of interest" description="Disordered" evidence="1">
    <location>
        <begin position="979"/>
        <end position="1006"/>
    </location>
</feature>
<dbReference type="InterPro" id="IPR036852">
    <property type="entry name" value="Peptidase_S8/S53_dom_sf"/>
</dbReference>
<sequence>MLPASLPLMGDERKKDMELELRIQHPVGRIAAPRMAVAHESVTLSAKANGEPESLDRSYQWELLDAPDGASASLSENERHAMFTAERPGRYRVGLSVSDGVLTSHLVSHEINVVSYLDTYLPHASIGEHRLVAPGESTDIEIQWPFDLKELPGDLRRKLDSVERNWSLLKQPDDSRARLSGRGDQVRLEPDQEGEYILQLALKYEGDVYRFRRSVLATSNPLGAGYMDGNRDLLISDRTSTFVIPTPAKEGHIGHDPKSGRQVARDQLNLFLDPEARLGHLNELLRQYDMGVIGMMAGTSSVLVRFPDPGSMEALGELAAALESSPLVQKASKNDLLNAPGDSSRERPAVDSGDAVPGAINPSLSTQRQRLRSHLAARGHGAWAHSAAYGDSLSDRPWLLIADTFGGGAPEQPHFNGSFTSSDYVTDDYDDHGYLALGIIIGAHDNIVGAGDENHAVGMFPERLRIRAVDDQNYSTAYGTVNAIVDRLEDIDTLDPSAKVVVNTSFSMEPNYEALVSPLAYDYVRGVRGAGMEDRMFHATSAGNLRDDESQSNLDFPSRLTSPYAYATLGSPSIAVDSEPPLDTIAVVEDRRFLNESGGERFLPGCLTSTARYAGNVSAVSGSWTIDDAAGTSASFMGGASAATPQLAGVAAMVWAADKDLAPDAVANRVMASARHDLDDNCSFNPQPVVDAINAVRWVADPFGLASAYRPTGISSDPGELMDEDDLVVLLEGLDRDSSHDYGNHANDFNVDGYSGGGDTSTGTEKLDLSGDGNISTVTQSLVGYMREFDESALTNRDVLCHDAYDDSLYTGSETERNRLLGELCEIVRIQVASPEANECIMHGDPVEMVYFAEVEAPVPFEVTTLADDDVLEGPTGFNGPYFSSVSHSITANHERSRIKVELEDSDSGLFAQDEHTLDIQSGMLDVWIAGGSPRYVRVEMDGGQKVASSTSLASNATLPECSDPDSDRVPVEEIQWQNDSGGPLLDGGGAPQTGQNATVPGEYLQNSGGDYSARSVYVALSFEGQQDGDTVDLIPCAGGMGHDDDLPEELEGYIECPRDVFLGEVMEELKGAFGTPSLSEVQDIIRAALTFDYDWDVTGSDGPRCFPTWCELPPGGKWALDDAFRELIHQGYSRDAVSHLDEMVDVLDTVGNPARARGQLATIMDQARQDPLDWAESEMLLTAYSVAVGALSFGEPGSGMDPLWETLMDGHERQAFFRSEYATRPAHDALDGFISAVADGAYEPRTESEGWLDFVQFGTSVGSLRAYQSFSEDEPPHKGR</sequence>
<dbReference type="CDD" id="cd00306">
    <property type="entry name" value="Peptidases_S8_S53"/>
    <property type="match status" value="1"/>
</dbReference>
<name>A0ABT1GAI6_9GAMM</name>
<dbReference type="Proteomes" id="UP001523550">
    <property type="component" value="Unassembled WGS sequence"/>
</dbReference>
<evidence type="ECO:0000313" key="3">
    <source>
        <dbReference type="EMBL" id="MCP1728338.1"/>
    </source>
</evidence>
<dbReference type="InterPro" id="IPR000209">
    <property type="entry name" value="Peptidase_S8/S53_dom"/>
</dbReference>
<feature type="region of interest" description="Disordered" evidence="1">
    <location>
        <begin position="949"/>
        <end position="968"/>
    </location>
</feature>
<dbReference type="EMBL" id="JALJYF010000002">
    <property type="protein sequence ID" value="MCP1728338.1"/>
    <property type="molecule type" value="Genomic_DNA"/>
</dbReference>
<protein>
    <recommendedName>
        <fullName evidence="2">PKD domain-containing protein</fullName>
    </recommendedName>
</protein>
<feature type="region of interest" description="Disordered" evidence="1">
    <location>
        <begin position="332"/>
        <end position="362"/>
    </location>
</feature>
<feature type="compositionally biased region" description="Polar residues" evidence="1">
    <location>
        <begin position="993"/>
        <end position="1006"/>
    </location>
</feature>
<dbReference type="RefSeq" id="WP_253450272.1">
    <property type="nucleotide sequence ID" value="NZ_JALJYF010000002.1"/>
</dbReference>